<reference evidence="1" key="1">
    <citation type="journal article" date="2014" name="Front. Microbiol.">
        <title>High frequency of phylogenetically diverse reductive dehalogenase-homologous genes in deep subseafloor sedimentary metagenomes.</title>
        <authorList>
            <person name="Kawai M."/>
            <person name="Futagami T."/>
            <person name="Toyoda A."/>
            <person name="Takaki Y."/>
            <person name="Nishi S."/>
            <person name="Hori S."/>
            <person name="Arai W."/>
            <person name="Tsubouchi T."/>
            <person name="Morono Y."/>
            <person name="Uchiyama I."/>
            <person name="Ito T."/>
            <person name="Fujiyama A."/>
            <person name="Inagaki F."/>
            <person name="Takami H."/>
        </authorList>
    </citation>
    <scope>NUCLEOTIDE SEQUENCE</scope>
    <source>
        <strain evidence="1">Expedition CK06-06</strain>
    </source>
</reference>
<dbReference type="Pfam" id="PF02569">
    <property type="entry name" value="Pantoate_ligase"/>
    <property type="match status" value="1"/>
</dbReference>
<dbReference type="Gene3D" id="3.30.1300.10">
    <property type="entry name" value="Pantoate-beta-alanine ligase, C-terminal domain"/>
    <property type="match status" value="1"/>
</dbReference>
<dbReference type="GO" id="GO:0015940">
    <property type="term" value="P:pantothenate biosynthetic process"/>
    <property type="evidence" value="ECO:0007669"/>
    <property type="project" value="InterPro"/>
</dbReference>
<sequence length="62" mass="6798">IIAEMHKILSRAPSIKIEYISIVDAETLQTTDLIARQVLAAVAVRIGSARLIDNILVDAKKQ</sequence>
<feature type="non-terminal residue" evidence="1">
    <location>
        <position position="1"/>
    </location>
</feature>
<organism evidence="1">
    <name type="scientific">marine sediment metagenome</name>
    <dbReference type="NCBI Taxonomy" id="412755"/>
    <lineage>
        <taxon>unclassified sequences</taxon>
        <taxon>metagenomes</taxon>
        <taxon>ecological metagenomes</taxon>
    </lineage>
</organism>
<dbReference type="SUPFAM" id="SSF52374">
    <property type="entry name" value="Nucleotidylyl transferase"/>
    <property type="match status" value="1"/>
</dbReference>
<comment type="caution">
    <text evidence="1">The sequence shown here is derived from an EMBL/GenBank/DDBJ whole genome shotgun (WGS) entry which is preliminary data.</text>
</comment>
<proteinExistence type="predicted"/>
<evidence type="ECO:0000313" key="1">
    <source>
        <dbReference type="EMBL" id="GAH70628.1"/>
    </source>
</evidence>
<name>X1JLI2_9ZZZZ</name>
<dbReference type="InterPro" id="IPR003721">
    <property type="entry name" value="Pantoate_ligase"/>
</dbReference>
<dbReference type="EMBL" id="BARU01029760">
    <property type="protein sequence ID" value="GAH70628.1"/>
    <property type="molecule type" value="Genomic_DNA"/>
</dbReference>
<protein>
    <recommendedName>
        <fullName evidence="2">Pantoate--beta-alanine ligase</fullName>
    </recommendedName>
</protein>
<evidence type="ECO:0008006" key="2">
    <source>
        <dbReference type="Google" id="ProtNLM"/>
    </source>
</evidence>
<dbReference type="GO" id="GO:0004592">
    <property type="term" value="F:pantoate-beta-alanine ligase activity"/>
    <property type="evidence" value="ECO:0007669"/>
    <property type="project" value="InterPro"/>
</dbReference>
<accession>X1JLI2</accession>
<dbReference type="InterPro" id="IPR042176">
    <property type="entry name" value="Pantoate_ligase_C"/>
</dbReference>
<gene>
    <name evidence="1" type="ORF">S03H2_47295</name>
</gene>
<dbReference type="AlphaFoldDB" id="X1JLI2"/>